<comment type="catalytic activity">
    <reaction evidence="11">
        <text>[GlcNAc-(1-&gt;4)-Mur2Ac(oyl-L-Ala-gamma-D-Glu-L-Lys-D-Ala-D-Ala)](n)-di-trans,octa-cis-undecaprenyl diphosphate + beta-D-GlcNAc-(1-&gt;4)-Mur2Ac(oyl-L-Ala-gamma-D-Glu-L-Lys-D-Ala-D-Ala)-di-trans,octa-cis-undecaprenyl diphosphate = [GlcNAc-(1-&gt;4)-Mur2Ac(oyl-L-Ala-gamma-D-Glu-L-Lys-D-Ala-D-Ala)](n+1)-di-trans,octa-cis-undecaprenyl diphosphate + di-trans,octa-cis-undecaprenyl diphosphate + H(+)</text>
        <dbReference type="Rhea" id="RHEA:23708"/>
        <dbReference type="Rhea" id="RHEA-COMP:9602"/>
        <dbReference type="Rhea" id="RHEA-COMP:9603"/>
        <dbReference type="ChEBI" id="CHEBI:15378"/>
        <dbReference type="ChEBI" id="CHEBI:58405"/>
        <dbReference type="ChEBI" id="CHEBI:60033"/>
        <dbReference type="ChEBI" id="CHEBI:78435"/>
        <dbReference type="EC" id="2.4.99.28"/>
    </reaction>
</comment>
<keyword evidence="15" id="KW-1185">Reference proteome</keyword>
<dbReference type="Pfam" id="PF00912">
    <property type="entry name" value="Transgly"/>
    <property type="match status" value="1"/>
</dbReference>
<dbReference type="SUPFAM" id="SSF53955">
    <property type="entry name" value="Lysozyme-like"/>
    <property type="match status" value="1"/>
</dbReference>
<evidence type="ECO:0000259" key="13">
    <source>
        <dbReference type="Pfam" id="PF00912"/>
    </source>
</evidence>
<dbReference type="InterPro" id="IPR011815">
    <property type="entry name" value="PBP_1c"/>
</dbReference>
<proteinExistence type="inferred from homology"/>
<keyword evidence="6" id="KW-0328">Glycosyltransferase</keyword>
<evidence type="ECO:0000256" key="6">
    <source>
        <dbReference type="ARBA" id="ARBA00022676"/>
    </source>
</evidence>
<feature type="domain" description="Penicillin-binding protein transpeptidase" evidence="12">
    <location>
        <begin position="253"/>
        <end position="448"/>
    </location>
</feature>
<dbReference type="PANTHER" id="PTHR32282">
    <property type="entry name" value="BINDING PROTEIN TRANSPEPTIDASE, PUTATIVE-RELATED"/>
    <property type="match status" value="1"/>
</dbReference>
<dbReference type="EC" id="2.4.99.28" evidence="10"/>
<dbReference type="Pfam" id="PF00905">
    <property type="entry name" value="Transpeptidase"/>
    <property type="match status" value="1"/>
</dbReference>
<comment type="similarity">
    <text evidence="3">In the N-terminal section; belongs to the glycosyltransferase 51 family.</text>
</comment>
<evidence type="ECO:0000256" key="4">
    <source>
        <dbReference type="ARBA" id="ARBA00022645"/>
    </source>
</evidence>
<feature type="domain" description="Glycosyl transferase family 51" evidence="13">
    <location>
        <begin position="11"/>
        <end position="176"/>
    </location>
</feature>
<evidence type="ECO:0000313" key="15">
    <source>
        <dbReference type="Proteomes" id="UP000002171"/>
    </source>
</evidence>
<dbReference type="GO" id="GO:0008955">
    <property type="term" value="F:peptidoglycan glycosyltransferase activity"/>
    <property type="evidence" value="ECO:0007669"/>
    <property type="project" value="UniProtKB-EC"/>
</dbReference>
<gene>
    <name evidence="14" type="ORF">MED92_08936</name>
</gene>
<evidence type="ECO:0000256" key="9">
    <source>
        <dbReference type="ARBA" id="ARBA00023268"/>
    </source>
</evidence>
<dbReference type="GO" id="GO:0008658">
    <property type="term" value="F:penicillin binding"/>
    <property type="evidence" value="ECO:0007669"/>
    <property type="project" value="InterPro"/>
</dbReference>
<dbReference type="InterPro" id="IPR023346">
    <property type="entry name" value="Lysozyme-like_dom_sf"/>
</dbReference>
<dbReference type="NCBIfam" id="TIGR02073">
    <property type="entry name" value="PBP_1c"/>
    <property type="match status" value="1"/>
</dbReference>
<evidence type="ECO:0000256" key="7">
    <source>
        <dbReference type="ARBA" id="ARBA00022679"/>
    </source>
</evidence>
<keyword evidence="8" id="KW-0378">Hydrolase</keyword>
<dbReference type="EMBL" id="AAOW01000017">
    <property type="protein sequence ID" value="EAR60442.1"/>
    <property type="molecule type" value="Genomic_DNA"/>
</dbReference>
<dbReference type="Gene3D" id="1.10.3810.10">
    <property type="entry name" value="Biosynthetic peptidoglycan transglycosylase-like"/>
    <property type="match status" value="1"/>
</dbReference>
<reference evidence="14 15" key="1">
    <citation type="submission" date="2006-02" db="EMBL/GenBank/DDBJ databases">
        <authorList>
            <person name="Pinhassi J."/>
            <person name="Pedros-Alio C."/>
            <person name="Ferriera S."/>
            <person name="Johnson J."/>
            <person name="Kravitz S."/>
            <person name="Halpern A."/>
            <person name="Remington K."/>
            <person name="Beeson K."/>
            <person name="Tran B."/>
            <person name="Rogers Y.-H."/>
            <person name="Friedman R."/>
            <person name="Venter J.C."/>
        </authorList>
    </citation>
    <scope>NUCLEOTIDE SEQUENCE [LARGE SCALE GENOMIC DNA]</scope>
    <source>
        <strain evidence="14 15">MED92</strain>
    </source>
</reference>
<evidence type="ECO:0000256" key="11">
    <source>
        <dbReference type="ARBA" id="ARBA00049902"/>
    </source>
</evidence>
<keyword evidence="4" id="KW-0121">Carboxypeptidase</keyword>
<name>A0A7U8GRQ6_NEPCE</name>
<evidence type="ECO:0000256" key="3">
    <source>
        <dbReference type="ARBA" id="ARBA00007739"/>
    </source>
</evidence>
<evidence type="ECO:0000313" key="14">
    <source>
        <dbReference type="EMBL" id="EAR60442.1"/>
    </source>
</evidence>
<keyword evidence="5" id="KW-0645">Protease</keyword>
<organism evidence="14 15">
    <name type="scientific">Neptuniibacter caesariensis</name>
    <dbReference type="NCBI Taxonomy" id="207954"/>
    <lineage>
        <taxon>Bacteria</taxon>
        <taxon>Pseudomonadati</taxon>
        <taxon>Pseudomonadota</taxon>
        <taxon>Gammaproteobacteria</taxon>
        <taxon>Oceanospirillales</taxon>
        <taxon>Oceanospirillaceae</taxon>
        <taxon>Neptuniibacter</taxon>
    </lineage>
</organism>
<accession>A0A7U8GRQ6</accession>
<comment type="pathway">
    <text evidence="1">Cell wall biogenesis; peptidoglycan biosynthesis.</text>
</comment>
<evidence type="ECO:0000256" key="5">
    <source>
        <dbReference type="ARBA" id="ARBA00022670"/>
    </source>
</evidence>
<protein>
    <recommendedName>
        <fullName evidence="10">peptidoglycan glycosyltransferase</fullName>
        <ecNumber evidence="10">2.4.99.28</ecNumber>
    </recommendedName>
</protein>
<dbReference type="PANTHER" id="PTHR32282:SF15">
    <property type="entry name" value="PENICILLIN-BINDING PROTEIN 1C"/>
    <property type="match status" value="1"/>
</dbReference>
<evidence type="ECO:0000256" key="10">
    <source>
        <dbReference type="ARBA" id="ARBA00044770"/>
    </source>
</evidence>
<dbReference type="Proteomes" id="UP000002171">
    <property type="component" value="Unassembled WGS sequence"/>
</dbReference>
<keyword evidence="7" id="KW-0808">Transferase</keyword>
<dbReference type="GO" id="GO:0009252">
    <property type="term" value="P:peptidoglycan biosynthetic process"/>
    <property type="evidence" value="ECO:0007669"/>
    <property type="project" value="UniProtKB-UniPathway"/>
</dbReference>
<dbReference type="UniPathway" id="UPA00219"/>
<dbReference type="AlphaFoldDB" id="A0A7U8GRQ6"/>
<evidence type="ECO:0000259" key="12">
    <source>
        <dbReference type="Pfam" id="PF00905"/>
    </source>
</evidence>
<dbReference type="InterPro" id="IPR001264">
    <property type="entry name" value="Glyco_trans_51"/>
</dbReference>
<dbReference type="SUPFAM" id="SSF56601">
    <property type="entry name" value="beta-lactamase/transpeptidase-like"/>
    <property type="match status" value="1"/>
</dbReference>
<dbReference type="InterPro" id="IPR001460">
    <property type="entry name" value="PCN-bd_Tpept"/>
</dbReference>
<dbReference type="Gene3D" id="3.40.710.10">
    <property type="entry name" value="DD-peptidase/beta-lactamase superfamily"/>
    <property type="match status" value="1"/>
</dbReference>
<dbReference type="GO" id="GO:0030288">
    <property type="term" value="C:outer membrane-bounded periplasmic space"/>
    <property type="evidence" value="ECO:0007669"/>
    <property type="project" value="TreeGrafter"/>
</dbReference>
<dbReference type="InterPro" id="IPR050396">
    <property type="entry name" value="Glycosyltr_51/Transpeptidase"/>
</dbReference>
<dbReference type="GO" id="GO:0006508">
    <property type="term" value="P:proteolysis"/>
    <property type="evidence" value="ECO:0007669"/>
    <property type="project" value="UniProtKB-KW"/>
</dbReference>
<keyword evidence="9" id="KW-0511">Multifunctional enzyme</keyword>
<dbReference type="GO" id="GO:0004180">
    <property type="term" value="F:carboxypeptidase activity"/>
    <property type="evidence" value="ECO:0007669"/>
    <property type="project" value="UniProtKB-KW"/>
</dbReference>
<comment type="similarity">
    <text evidence="2">In the C-terminal section; belongs to the transpeptidase family.</text>
</comment>
<dbReference type="InterPro" id="IPR036950">
    <property type="entry name" value="PBP_transglycosylase"/>
</dbReference>
<evidence type="ECO:0000256" key="1">
    <source>
        <dbReference type="ARBA" id="ARBA00004752"/>
    </source>
</evidence>
<evidence type="ECO:0000256" key="8">
    <source>
        <dbReference type="ARBA" id="ARBA00022801"/>
    </source>
</evidence>
<dbReference type="InterPro" id="IPR012338">
    <property type="entry name" value="Beta-lactam/transpept-like"/>
</dbReference>
<comment type="caution">
    <text evidence="14">The sequence shown here is derived from an EMBL/GenBank/DDBJ whole genome shotgun (WGS) entry which is preliminary data.</text>
</comment>
<sequence>MPLRAFADEKGIWRYQVRLEQVSPLYIEALLNYEDRYFYQHPGVNPVSMLRAGWQWLTTGKIISGGSTITMQVARILHPHERTFIGKAQQVLRALQLEWRLDKQAILELYINHAPFGGTIEGVQAASLQYLNKSADQLRHSEAALLAVLPQAPSRLRPDRHPQLAQTYRDKVLRRLAQFEIWSPKTIKHALEEQVAVWPLRTPVIAPLLSRRLRQESRASRVIASTIDRDLQLAFADAVKGYTAPLATEISAAALLIDNQSHEVLAYVGSADFYNSQRSGHVDMVKAIRSPGSTLKPVLFALSLDKSLIHSESLLADVPRFGTGYRPGNFSGGFSGPVSAAEALQRSLNLPFVQLIEAFGDQAFANKLMHVGAGLRIPEGEASSAIVLGGAGSSLEQLVKLYSAMANQGQVYPLQYTQADETNSGRALYSPEAAWITWDILRKLDRPFRHSRSFSYVQLPEFGWKTGTSWDYRDVWAIGVNQQYTLGVWLGRPDGKPMQRTMGRELAGPLLFNLLELLNHSNSTELAKPDRVKEAEICWPDGRAKEQVSVGCDESRIANTIGGVTPRTLANRPEERALFYDPMQHFLIEKASSLRVSRACATGSVSAKSVSLWPVAMESWLKADYQRAVKVPDYADNCKVTLNSKRKIRLAGVKEGQIYHSLRGSEISLKITAEGEVSDHEWYLNGELVQSGSNVLKLKLASKAQYELLVQNRSGATGRVSFQIL</sequence>
<evidence type="ECO:0000256" key="2">
    <source>
        <dbReference type="ARBA" id="ARBA00007090"/>
    </source>
</evidence>